<dbReference type="EMBL" id="AP029266">
    <property type="protein sequence ID" value="BFF99976.1"/>
    <property type="molecule type" value="Genomic_DNA"/>
</dbReference>
<organism evidence="2 3">
    <name type="scientific">Drosophila madeirensis</name>
    <name type="common">Fruit fly</name>
    <dbReference type="NCBI Taxonomy" id="30013"/>
    <lineage>
        <taxon>Eukaryota</taxon>
        <taxon>Metazoa</taxon>
        <taxon>Ecdysozoa</taxon>
        <taxon>Arthropoda</taxon>
        <taxon>Hexapoda</taxon>
        <taxon>Insecta</taxon>
        <taxon>Pterygota</taxon>
        <taxon>Neoptera</taxon>
        <taxon>Endopterygota</taxon>
        <taxon>Diptera</taxon>
        <taxon>Brachycera</taxon>
        <taxon>Muscomorpha</taxon>
        <taxon>Ephydroidea</taxon>
        <taxon>Drosophilidae</taxon>
        <taxon>Drosophila</taxon>
        <taxon>Sophophora</taxon>
    </lineage>
</organism>
<feature type="compositionally biased region" description="Polar residues" evidence="1">
    <location>
        <begin position="279"/>
        <end position="299"/>
    </location>
</feature>
<feature type="region of interest" description="Disordered" evidence="1">
    <location>
        <begin position="88"/>
        <end position="391"/>
    </location>
</feature>
<feature type="compositionally biased region" description="Polar residues" evidence="1">
    <location>
        <begin position="217"/>
        <end position="230"/>
    </location>
</feature>
<evidence type="ECO:0000256" key="1">
    <source>
        <dbReference type="SAM" id="MobiDB-lite"/>
    </source>
</evidence>
<protein>
    <submittedName>
        <fullName evidence="2">Uncharacterized protein</fullName>
    </submittedName>
</protein>
<sequence length="448" mass="48682">MVKALRVEGRVRDVRTRVRLADGSTKEVTHAVTVEVRLDQQVTPVSLLVLPVVADDVILGLDFLCGIQAVLQCGRAYLQLTRDLNSIPPSPPSQIRTVTFRDEPPSTEPLASTPLANPMTTSSPRCDPAKANSPQRTTHSLRYEHDGPSNATRTTKPTLDHAKPSKDPLTIPSDHEHADLSRATRTTQKDIDHAGPNAKRTRMEAAATPLDTPRASLPSTHSSPETSRSTGIRMKTAATPLDTPRASLPSTHSSPETSRSAGIRMETAATPLDTPRASLPSTHSSPDTRRITGTPTEATATPLDTPRASSPTHRHHQDDDRKHGDSSQYSVSSIQTTYPSLDHTGPSSTTRTTHRSPDHTRPSNLTRTTQPILPHIGHRNDDVTTYPRSDDGLPRCSNEAIVAFRECEANNTNLGDSPDYHLTPLADAAAARQRNPFRRTKSTKSTAL</sequence>
<feature type="compositionally biased region" description="Basic and acidic residues" evidence="1">
    <location>
        <begin position="316"/>
        <end position="325"/>
    </location>
</feature>
<evidence type="ECO:0000313" key="2">
    <source>
        <dbReference type="EMBL" id="BFF99976.1"/>
    </source>
</evidence>
<feature type="compositionally biased region" description="Basic and acidic residues" evidence="1">
    <location>
        <begin position="173"/>
        <end position="193"/>
    </location>
</feature>
<feature type="region of interest" description="Disordered" evidence="1">
    <location>
        <begin position="429"/>
        <end position="448"/>
    </location>
</feature>
<feature type="compositionally biased region" description="Polar residues" evidence="1">
    <location>
        <begin position="326"/>
        <end position="339"/>
    </location>
</feature>
<feature type="compositionally biased region" description="Basic and acidic residues" evidence="1">
    <location>
        <begin position="378"/>
        <end position="391"/>
    </location>
</feature>
<feature type="compositionally biased region" description="Polar residues" evidence="1">
    <location>
        <begin position="114"/>
        <end position="124"/>
    </location>
</feature>
<proteinExistence type="predicted"/>
<dbReference type="Gene3D" id="2.40.70.10">
    <property type="entry name" value="Acid Proteases"/>
    <property type="match status" value="1"/>
</dbReference>
<dbReference type="Pfam" id="PF08284">
    <property type="entry name" value="RVP_2"/>
    <property type="match status" value="1"/>
</dbReference>
<keyword evidence="3" id="KW-1185">Reference proteome</keyword>
<name>A0AAU9FX00_DROMD</name>
<feature type="compositionally biased region" description="Polar residues" evidence="1">
    <location>
        <begin position="248"/>
        <end position="260"/>
    </location>
</feature>
<evidence type="ECO:0000313" key="3">
    <source>
        <dbReference type="Proteomes" id="UP001500889"/>
    </source>
</evidence>
<dbReference type="Proteomes" id="UP001500889">
    <property type="component" value="Chromosome A"/>
</dbReference>
<accession>A0AAU9FX00</accession>
<dbReference type="AlphaFoldDB" id="A0AAU9FX00"/>
<dbReference type="InterPro" id="IPR021109">
    <property type="entry name" value="Peptidase_aspartic_dom_sf"/>
</dbReference>
<gene>
    <name evidence="2" type="ORF">DMAD_00085</name>
</gene>
<reference evidence="2 3" key="1">
    <citation type="submission" date="2024-02" db="EMBL/GenBank/DDBJ databases">
        <title>A chromosome-level genome assembly of Drosophila madeirensis, a fruit fly species endemic to Madeira island.</title>
        <authorList>
            <person name="Tomihara K."/>
            <person name="Llopart A."/>
            <person name="Yamamoto D."/>
        </authorList>
    </citation>
    <scope>NUCLEOTIDE SEQUENCE [LARGE SCALE GENOMIC DNA]</scope>
    <source>
        <strain evidence="2 3">RF1</strain>
    </source>
</reference>